<organism evidence="2 3">
    <name type="scientific">Erythranthe guttata</name>
    <name type="common">Yellow monkey flower</name>
    <name type="synonym">Mimulus guttatus</name>
    <dbReference type="NCBI Taxonomy" id="4155"/>
    <lineage>
        <taxon>Eukaryota</taxon>
        <taxon>Viridiplantae</taxon>
        <taxon>Streptophyta</taxon>
        <taxon>Embryophyta</taxon>
        <taxon>Tracheophyta</taxon>
        <taxon>Spermatophyta</taxon>
        <taxon>Magnoliopsida</taxon>
        <taxon>eudicotyledons</taxon>
        <taxon>Gunneridae</taxon>
        <taxon>Pentapetalae</taxon>
        <taxon>asterids</taxon>
        <taxon>lamiids</taxon>
        <taxon>Lamiales</taxon>
        <taxon>Phrymaceae</taxon>
        <taxon>Erythranthe</taxon>
    </lineage>
</organism>
<dbReference type="AlphaFoldDB" id="A0A022QBN7"/>
<evidence type="ECO:0000256" key="1">
    <source>
        <dbReference type="SAM" id="SignalP"/>
    </source>
</evidence>
<evidence type="ECO:0000313" key="3">
    <source>
        <dbReference type="Proteomes" id="UP000030748"/>
    </source>
</evidence>
<evidence type="ECO:0000313" key="2">
    <source>
        <dbReference type="EMBL" id="EYU24673.1"/>
    </source>
</evidence>
<feature type="signal peptide" evidence="1">
    <location>
        <begin position="1"/>
        <end position="27"/>
    </location>
</feature>
<feature type="chain" id="PRO_5001504150" description="Secreted protein" evidence="1">
    <location>
        <begin position="28"/>
        <end position="101"/>
    </location>
</feature>
<keyword evidence="1" id="KW-0732">Signal</keyword>
<protein>
    <recommendedName>
        <fullName evidence="4">Secreted protein</fullName>
    </recommendedName>
</protein>
<reference evidence="2 3" key="1">
    <citation type="journal article" date="2013" name="Proc. Natl. Acad. Sci. U.S.A.">
        <title>Fine-scale variation in meiotic recombination in Mimulus inferred from population shotgun sequencing.</title>
        <authorList>
            <person name="Hellsten U."/>
            <person name="Wright K.M."/>
            <person name="Jenkins J."/>
            <person name="Shu S."/>
            <person name="Yuan Y."/>
            <person name="Wessler S.R."/>
            <person name="Schmutz J."/>
            <person name="Willis J.H."/>
            <person name="Rokhsar D.S."/>
        </authorList>
    </citation>
    <scope>NUCLEOTIDE SEQUENCE [LARGE SCALE GENOMIC DNA]</scope>
    <source>
        <strain evidence="3">cv. DUN x IM62</strain>
    </source>
</reference>
<name>A0A022QBN7_ERYGU</name>
<sequence length="101" mass="11315">MITSLVNLQSLVLTARLLVQHPRTGRASDPVGGTVGRQKRDPHFIEVVLHVLALPCNLPHSANSWLARVSPWVACYDLELFRVSNGFSHQLVVRHCRPCVR</sequence>
<proteinExistence type="predicted"/>
<gene>
    <name evidence="2" type="ORF">MIMGU_mgv1a016921mg</name>
</gene>
<keyword evidence="3" id="KW-1185">Reference proteome</keyword>
<dbReference type="Proteomes" id="UP000030748">
    <property type="component" value="Unassembled WGS sequence"/>
</dbReference>
<dbReference type="EMBL" id="KI632119">
    <property type="protein sequence ID" value="EYU24673.1"/>
    <property type="molecule type" value="Genomic_DNA"/>
</dbReference>
<accession>A0A022QBN7</accession>
<evidence type="ECO:0008006" key="4">
    <source>
        <dbReference type="Google" id="ProtNLM"/>
    </source>
</evidence>